<evidence type="ECO:0000256" key="6">
    <source>
        <dbReference type="ARBA" id="ARBA00023018"/>
    </source>
</evidence>
<keyword evidence="4" id="KW-0732">Signal</keyword>
<feature type="transmembrane region" description="Helical" evidence="16">
    <location>
        <begin position="53"/>
        <end position="74"/>
    </location>
</feature>
<evidence type="ECO:0000256" key="16">
    <source>
        <dbReference type="SAM" id="Phobius"/>
    </source>
</evidence>
<dbReference type="Pfam" id="PF02932">
    <property type="entry name" value="Neur_chan_memb"/>
    <property type="match status" value="1"/>
</dbReference>
<dbReference type="GO" id="GO:0004888">
    <property type="term" value="F:transmembrane signaling receptor activity"/>
    <property type="evidence" value="ECO:0007669"/>
    <property type="project" value="InterPro"/>
</dbReference>
<proteinExistence type="predicted"/>
<organism evidence="18 19">
    <name type="scientific">Potamilus streckersoni</name>
    <dbReference type="NCBI Taxonomy" id="2493646"/>
    <lineage>
        <taxon>Eukaryota</taxon>
        <taxon>Metazoa</taxon>
        <taxon>Spiralia</taxon>
        <taxon>Lophotrochozoa</taxon>
        <taxon>Mollusca</taxon>
        <taxon>Bivalvia</taxon>
        <taxon>Autobranchia</taxon>
        <taxon>Heteroconchia</taxon>
        <taxon>Palaeoheterodonta</taxon>
        <taxon>Unionida</taxon>
        <taxon>Unionoidea</taxon>
        <taxon>Unionidae</taxon>
        <taxon>Ambleminae</taxon>
        <taxon>Lampsilini</taxon>
        <taxon>Potamilus</taxon>
    </lineage>
</organism>
<evidence type="ECO:0000259" key="17">
    <source>
        <dbReference type="Pfam" id="PF02932"/>
    </source>
</evidence>
<keyword evidence="2" id="KW-1003">Cell membrane</keyword>
<evidence type="ECO:0000256" key="8">
    <source>
        <dbReference type="ARBA" id="ARBA00023136"/>
    </source>
</evidence>
<dbReference type="PRINTS" id="PR00253">
    <property type="entry name" value="GABAARECEPTR"/>
</dbReference>
<evidence type="ECO:0000256" key="2">
    <source>
        <dbReference type="ARBA" id="ARBA00022475"/>
    </source>
</evidence>
<keyword evidence="6" id="KW-0770">Synapse</keyword>
<keyword evidence="12" id="KW-0868">Chloride</keyword>
<evidence type="ECO:0000256" key="7">
    <source>
        <dbReference type="ARBA" id="ARBA00023065"/>
    </source>
</evidence>
<dbReference type="InterPro" id="IPR006201">
    <property type="entry name" value="Neur_channel"/>
</dbReference>
<evidence type="ECO:0000256" key="14">
    <source>
        <dbReference type="ARBA" id="ARBA00023303"/>
    </source>
</evidence>
<reference evidence="18" key="1">
    <citation type="journal article" date="2021" name="Genome Biol. Evol.">
        <title>A High-Quality Reference Genome for a Parasitic Bivalve with Doubly Uniparental Inheritance (Bivalvia: Unionida).</title>
        <authorList>
            <person name="Smith C.H."/>
        </authorList>
    </citation>
    <scope>NUCLEOTIDE SEQUENCE</scope>
    <source>
        <strain evidence="18">CHS0354</strain>
    </source>
</reference>
<comment type="subcellular location">
    <subcellularLocation>
        <location evidence="15">Postsynaptic cell membrane</location>
        <topology evidence="15">Multi-pass membrane protein</topology>
    </subcellularLocation>
</comment>
<evidence type="ECO:0000256" key="15">
    <source>
        <dbReference type="ARBA" id="ARBA00034104"/>
    </source>
</evidence>
<dbReference type="GO" id="GO:0045211">
    <property type="term" value="C:postsynaptic membrane"/>
    <property type="evidence" value="ECO:0007669"/>
    <property type="project" value="UniProtKB-SubCell"/>
</dbReference>
<dbReference type="AlphaFoldDB" id="A0AAE0W0D9"/>
<keyword evidence="10" id="KW-0869">Chloride channel</keyword>
<evidence type="ECO:0000256" key="4">
    <source>
        <dbReference type="ARBA" id="ARBA00022729"/>
    </source>
</evidence>
<dbReference type="GO" id="GO:0034707">
    <property type="term" value="C:chloride channel complex"/>
    <property type="evidence" value="ECO:0007669"/>
    <property type="project" value="UniProtKB-KW"/>
</dbReference>
<evidence type="ECO:0000256" key="5">
    <source>
        <dbReference type="ARBA" id="ARBA00022989"/>
    </source>
</evidence>
<dbReference type="CDD" id="cd19049">
    <property type="entry name" value="LGIC_TM_anion"/>
    <property type="match status" value="1"/>
</dbReference>
<dbReference type="Gene3D" id="1.20.58.390">
    <property type="entry name" value="Neurotransmitter-gated ion-channel transmembrane domain"/>
    <property type="match status" value="1"/>
</dbReference>
<dbReference type="PANTHER" id="PTHR18945">
    <property type="entry name" value="NEUROTRANSMITTER GATED ION CHANNEL"/>
    <property type="match status" value="1"/>
</dbReference>
<keyword evidence="14" id="KW-0407">Ion channel</keyword>
<keyword evidence="7" id="KW-0406">Ion transport</keyword>
<keyword evidence="11" id="KW-0325">Glycoprotein</keyword>
<keyword evidence="13" id="KW-0628">Postsynaptic cell membrane</keyword>
<dbReference type="Proteomes" id="UP001195483">
    <property type="component" value="Unassembled WGS sequence"/>
</dbReference>
<reference evidence="18" key="2">
    <citation type="journal article" date="2021" name="Genome Biol. Evol.">
        <title>Developing a high-quality reference genome for a parasitic bivalve with doubly uniparental inheritance (Bivalvia: Unionida).</title>
        <authorList>
            <person name="Smith C.H."/>
        </authorList>
    </citation>
    <scope>NUCLEOTIDE SEQUENCE</scope>
    <source>
        <strain evidence="18">CHS0354</strain>
        <tissue evidence="18">Mantle</tissue>
    </source>
</reference>
<dbReference type="EMBL" id="JAEAOA010001291">
    <property type="protein sequence ID" value="KAK3596519.1"/>
    <property type="molecule type" value="Genomic_DNA"/>
</dbReference>
<gene>
    <name evidence="18" type="ORF">CHS0354_021023</name>
</gene>
<keyword evidence="8 16" id="KW-0472">Membrane</keyword>
<keyword evidence="19" id="KW-1185">Reference proteome</keyword>
<dbReference type="GO" id="GO:0005254">
    <property type="term" value="F:chloride channel activity"/>
    <property type="evidence" value="ECO:0007669"/>
    <property type="project" value="UniProtKB-KW"/>
</dbReference>
<dbReference type="InterPro" id="IPR036719">
    <property type="entry name" value="Neuro-gated_channel_TM_sf"/>
</dbReference>
<accession>A0AAE0W0D9</accession>
<name>A0AAE0W0D9_9BIVA</name>
<dbReference type="InterPro" id="IPR038050">
    <property type="entry name" value="Neuro_actylchol_rec"/>
</dbReference>
<feature type="domain" description="Neurotransmitter-gated ion-channel transmembrane" evidence="17">
    <location>
        <begin position="1"/>
        <end position="94"/>
    </location>
</feature>
<dbReference type="SUPFAM" id="SSF90112">
    <property type="entry name" value="Neurotransmitter-gated ion-channel transmembrane pore"/>
    <property type="match status" value="1"/>
</dbReference>
<evidence type="ECO:0000313" key="18">
    <source>
        <dbReference type="EMBL" id="KAK3596519.1"/>
    </source>
</evidence>
<dbReference type="InterPro" id="IPR006028">
    <property type="entry name" value="GABAA/Glycine_rcpt"/>
</dbReference>
<feature type="transmembrane region" description="Helical" evidence="16">
    <location>
        <begin position="120"/>
        <end position="142"/>
    </location>
</feature>
<keyword evidence="9" id="KW-1015">Disulfide bond</keyword>
<evidence type="ECO:0000256" key="13">
    <source>
        <dbReference type="ARBA" id="ARBA00023257"/>
    </source>
</evidence>
<evidence type="ECO:0000256" key="9">
    <source>
        <dbReference type="ARBA" id="ARBA00023157"/>
    </source>
</evidence>
<keyword evidence="3 16" id="KW-0812">Transmembrane</keyword>
<dbReference type="FunFam" id="1.20.58.390:FF:000067">
    <property type="entry name" value="Glycine receptor subunit alpha-2"/>
    <property type="match status" value="1"/>
</dbReference>
<protein>
    <recommendedName>
        <fullName evidence="17">Neurotransmitter-gated ion-channel transmembrane domain-containing protein</fullName>
    </recommendedName>
</protein>
<comment type="caution">
    <text evidence="18">The sequence shown here is derived from an EMBL/GenBank/DDBJ whole genome shotgun (WGS) entry which is preliminary data.</text>
</comment>
<keyword evidence="5 16" id="KW-1133">Transmembrane helix</keyword>
<evidence type="ECO:0000313" key="19">
    <source>
        <dbReference type="Proteomes" id="UP001195483"/>
    </source>
</evidence>
<dbReference type="InterPro" id="IPR006029">
    <property type="entry name" value="Neurotrans-gated_channel_TM"/>
</dbReference>
<evidence type="ECO:0000256" key="1">
    <source>
        <dbReference type="ARBA" id="ARBA00022448"/>
    </source>
</evidence>
<evidence type="ECO:0000256" key="12">
    <source>
        <dbReference type="ARBA" id="ARBA00023214"/>
    </source>
</evidence>
<evidence type="ECO:0000256" key="11">
    <source>
        <dbReference type="ARBA" id="ARBA00023180"/>
    </source>
</evidence>
<sequence>MIVVLSWVSFWVDIDAVPARISLGVLTVLTMTTQSSGTRLSLPMVSYVKAIDVWMATCMLFVFASLLEFAYVNVLSRRKHVVKKSEKLEEISLKNGEQKVTPASAHLTDSKKQARRVDKISRVVCPLFFVIFNLVYWLYYIYA</sequence>
<evidence type="ECO:0000256" key="10">
    <source>
        <dbReference type="ARBA" id="ARBA00023173"/>
    </source>
</evidence>
<reference evidence="18" key="3">
    <citation type="submission" date="2023-05" db="EMBL/GenBank/DDBJ databases">
        <authorList>
            <person name="Smith C.H."/>
        </authorList>
    </citation>
    <scope>NUCLEOTIDE SEQUENCE</scope>
    <source>
        <strain evidence="18">CHS0354</strain>
        <tissue evidence="18">Mantle</tissue>
    </source>
</reference>
<keyword evidence="1" id="KW-0813">Transport</keyword>
<evidence type="ECO:0000256" key="3">
    <source>
        <dbReference type="ARBA" id="ARBA00022692"/>
    </source>
</evidence>